<dbReference type="EMBL" id="FN645524">
    <property type="protein sequence ID" value="CBI82758.1"/>
    <property type="molecule type" value="Genomic_DNA"/>
</dbReference>
<dbReference type="AlphaFoldDB" id="E6YZ68"/>
<evidence type="ECO:0000313" key="1">
    <source>
        <dbReference type="EMBL" id="CBI82156.1"/>
    </source>
</evidence>
<sequence length="92" mass="10360">MNFLFDKITEAFIYANQVLNKHLKCIADRLPRQSFFRKLKALTHCMRVAYSDLVGCGYAIQYPHGKSITTDYAPCLLTPGALLGVINKHLTA</sequence>
<name>E6YZ68_BARSR</name>
<reference evidence="1" key="1">
    <citation type="journal article" date="2011" name="PLoS Genet.">
        <title>Parallel evolution of a type IV secretion system in radiating lineages of the host-restricted bacterial pathogen Bartonella.</title>
        <authorList>
            <person name="Engel P."/>
            <person name="Salzburger W."/>
            <person name="Liesch M."/>
            <person name="Chang C.C."/>
            <person name="Maruyama S."/>
            <person name="Lanz C."/>
            <person name="Calteau A."/>
            <person name="Lajus A."/>
            <person name="Medigue C."/>
            <person name="Schuster S.C."/>
            <person name="Dehio C."/>
        </authorList>
    </citation>
    <scope>NUCLEOTIDE SEQUENCE</scope>
    <source>
        <strain evidence="1">R1</strain>
    </source>
</reference>
<accession>E6YZ68</accession>
<proteinExistence type="predicted"/>
<organism evidence="1">
    <name type="scientific">Bartonella schoenbuchensis (strain DSM 13525 / NCTC 13165 / R1)</name>
    <dbReference type="NCBI Taxonomy" id="687861"/>
    <lineage>
        <taxon>Bacteria</taxon>
        <taxon>Pseudomonadati</taxon>
        <taxon>Pseudomonadota</taxon>
        <taxon>Alphaproteobacteria</taxon>
        <taxon>Hyphomicrobiales</taxon>
        <taxon>Bartonellaceae</taxon>
        <taxon>Bartonella</taxon>
    </lineage>
</organism>
<gene>
    <name evidence="1" type="ORF">B11C_40011</name>
    <name evidence="2" type="ORF">BARSC_190029</name>
</gene>
<evidence type="ECO:0000313" key="2">
    <source>
        <dbReference type="EMBL" id="CBI82758.1"/>
    </source>
</evidence>
<dbReference type="EMBL" id="FN645509">
    <property type="protein sequence ID" value="CBI82156.1"/>
    <property type="molecule type" value="Genomic_DNA"/>
</dbReference>
<protein>
    <submittedName>
        <fullName evidence="1">Anti-repressor protein</fullName>
    </submittedName>
</protein>